<dbReference type="PANTHER" id="PTHR43102">
    <property type="entry name" value="SLR1143 PROTEIN"/>
    <property type="match status" value="1"/>
</dbReference>
<dbReference type="InterPro" id="IPR029016">
    <property type="entry name" value="GAF-like_dom_sf"/>
</dbReference>
<dbReference type="PANTHER" id="PTHR43102:SF2">
    <property type="entry name" value="GAF DOMAIN-CONTAINING PROTEIN"/>
    <property type="match status" value="1"/>
</dbReference>
<dbReference type="Proteomes" id="UP001629113">
    <property type="component" value="Unassembled WGS sequence"/>
</dbReference>
<proteinExistence type="predicted"/>
<dbReference type="Gene3D" id="3.30.450.40">
    <property type="match status" value="1"/>
</dbReference>
<organism evidence="1 2">
    <name type="scientific">Phlyctema vagabunda</name>
    <dbReference type="NCBI Taxonomy" id="108571"/>
    <lineage>
        <taxon>Eukaryota</taxon>
        <taxon>Fungi</taxon>
        <taxon>Dikarya</taxon>
        <taxon>Ascomycota</taxon>
        <taxon>Pezizomycotina</taxon>
        <taxon>Leotiomycetes</taxon>
        <taxon>Helotiales</taxon>
        <taxon>Dermateaceae</taxon>
        <taxon>Phlyctema</taxon>
    </lineage>
</organism>
<reference evidence="1 2" key="1">
    <citation type="submission" date="2024-06" db="EMBL/GenBank/DDBJ databases">
        <title>Complete genome of Phlyctema vagabunda strain 19-DSS-EL-015.</title>
        <authorList>
            <person name="Fiorenzani C."/>
        </authorList>
    </citation>
    <scope>NUCLEOTIDE SEQUENCE [LARGE SCALE GENOMIC DNA]</scope>
    <source>
        <strain evidence="1 2">19-DSS-EL-015</strain>
    </source>
</reference>
<evidence type="ECO:0000313" key="1">
    <source>
        <dbReference type="EMBL" id="KAL3418454.1"/>
    </source>
</evidence>
<dbReference type="EMBL" id="JBFCZG010000009">
    <property type="protein sequence ID" value="KAL3418454.1"/>
    <property type="molecule type" value="Genomic_DNA"/>
</dbReference>
<name>A0ABR4P567_9HELO</name>
<sequence length="413" mass="45883">MVGSAPSTTEALRLRSVRQYTFARDGRNGPPPLAVSATKNTSSDTALTMFCQLITWRLNVQRAIVSLVGRNDQYFLAESTSTLNLADTSEEDENGASLWMGCTRSMAREHALCANTIKASQAPGRPYPLFWVPDLSKDAAYSHLPYIEGLPHFKFYAGTPLVTRYGQRIGSLFVIDEKPREEGLSNAEQEFLGIMAHNAMNHLDMQRAMVQQKRSTTMSKGLAAFIEGDERIPPSWSPGNESNVRETDLPFQNKRSRAVSNVSSIKGEFGKHVDDSIASKHQDGEYSDTHARVLSRASNLMRESLAVDYTVFFDASLTITADPGLNNSLTPQHGPHSSTINIEDADLNSNPIQTGREGKEECHLAAVLSLSTKENYDRDSQSNGSSIPFRYLEHRFLQHLLRKYSSGVLWSFD</sequence>
<accession>A0ABR4P567</accession>
<evidence type="ECO:0000313" key="2">
    <source>
        <dbReference type="Proteomes" id="UP001629113"/>
    </source>
</evidence>
<dbReference type="SUPFAM" id="SSF55781">
    <property type="entry name" value="GAF domain-like"/>
    <property type="match status" value="1"/>
</dbReference>
<protein>
    <submittedName>
        <fullName evidence="1">Hsp90-like protein</fullName>
    </submittedName>
</protein>
<gene>
    <name evidence="1" type="ORF">PVAG01_10170</name>
</gene>
<comment type="caution">
    <text evidence="1">The sequence shown here is derived from an EMBL/GenBank/DDBJ whole genome shotgun (WGS) entry which is preliminary data.</text>
</comment>
<keyword evidence="2" id="KW-1185">Reference proteome</keyword>